<dbReference type="InterPro" id="IPR014030">
    <property type="entry name" value="Ketoacyl_synth_N"/>
</dbReference>
<dbReference type="Pfam" id="PF00109">
    <property type="entry name" value="ketoacyl-synt"/>
    <property type="match status" value="1"/>
</dbReference>
<dbReference type="SUPFAM" id="SSF47336">
    <property type="entry name" value="ACP-like"/>
    <property type="match status" value="1"/>
</dbReference>
<name>A0A3Q0JKG8_DIACI</name>
<organism evidence="6 7">
    <name type="scientific">Diaphorina citri</name>
    <name type="common">Asian citrus psyllid</name>
    <dbReference type="NCBI Taxonomy" id="121845"/>
    <lineage>
        <taxon>Eukaryota</taxon>
        <taxon>Metazoa</taxon>
        <taxon>Ecdysozoa</taxon>
        <taxon>Arthropoda</taxon>
        <taxon>Hexapoda</taxon>
        <taxon>Insecta</taxon>
        <taxon>Pterygota</taxon>
        <taxon>Neoptera</taxon>
        <taxon>Paraneoptera</taxon>
        <taxon>Hemiptera</taxon>
        <taxon>Sternorrhyncha</taxon>
        <taxon>Psylloidea</taxon>
        <taxon>Psyllidae</taxon>
        <taxon>Diaphorininae</taxon>
        <taxon>Diaphorina</taxon>
    </lineage>
</organism>
<dbReference type="PROSITE" id="PS50075">
    <property type="entry name" value="CARRIER"/>
    <property type="match status" value="1"/>
</dbReference>
<feature type="domain" description="Carrier" evidence="4">
    <location>
        <begin position="385"/>
        <end position="462"/>
    </location>
</feature>
<dbReference type="RefSeq" id="XP_026687315.1">
    <property type="nucleotide sequence ID" value="XM_026831514.1"/>
</dbReference>
<reference evidence="7" key="1">
    <citation type="submission" date="2025-08" db="UniProtKB">
        <authorList>
            <consortium name="RefSeq"/>
        </authorList>
    </citation>
    <scope>IDENTIFICATION</scope>
</reference>
<evidence type="ECO:0000256" key="1">
    <source>
        <dbReference type="ARBA" id="ARBA00022450"/>
    </source>
</evidence>
<dbReference type="GO" id="GO:0006633">
    <property type="term" value="P:fatty acid biosynthetic process"/>
    <property type="evidence" value="ECO:0007669"/>
    <property type="project" value="TreeGrafter"/>
</dbReference>
<dbReference type="GeneID" id="113471986"/>
<keyword evidence="6" id="KW-1185">Reference proteome</keyword>
<dbReference type="KEGG" id="dci:113471986"/>
<dbReference type="InterPro" id="IPR013968">
    <property type="entry name" value="PKS_KR"/>
</dbReference>
<dbReference type="InterPro" id="IPR016039">
    <property type="entry name" value="Thiolase-like"/>
</dbReference>
<dbReference type="CDD" id="cd00833">
    <property type="entry name" value="PKS"/>
    <property type="match status" value="1"/>
</dbReference>
<evidence type="ECO:0000256" key="3">
    <source>
        <dbReference type="ARBA" id="ARBA00022679"/>
    </source>
</evidence>
<accession>A0A3Q0JKG8</accession>
<evidence type="ECO:0000259" key="5">
    <source>
        <dbReference type="PROSITE" id="PS52004"/>
    </source>
</evidence>
<dbReference type="Gene3D" id="3.40.47.10">
    <property type="match status" value="1"/>
</dbReference>
<keyword evidence="3" id="KW-0808">Transferase</keyword>
<dbReference type="SMART" id="SM00825">
    <property type="entry name" value="PKS_KS"/>
    <property type="match status" value="1"/>
</dbReference>
<dbReference type="Gene3D" id="1.10.1200.10">
    <property type="entry name" value="ACP-like"/>
    <property type="match status" value="1"/>
</dbReference>
<dbReference type="Proteomes" id="UP000079169">
    <property type="component" value="Unplaced"/>
</dbReference>
<dbReference type="STRING" id="121845.A0A3Q0JKG8"/>
<dbReference type="GO" id="GO:0005737">
    <property type="term" value="C:cytoplasm"/>
    <property type="evidence" value="ECO:0007669"/>
    <property type="project" value="TreeGrafter"/>
</dbReference>
<dbReference type="Pfam" id="PF00550">
    <property type="entry name" value="PP-binding"/>
    <property type="match status" value="1"/>
</dbReference>
<dbReference type="SMART" id="SM00822">
    <property type="entry name" value="PKS_KR"/>
    <property type="match status" value="1"/>
</dbReference>
<evidence type="ECO:0000313" key="7">
    <source>
        <dbReference type="RefSeq" id="XP_026687315.1"/>
    </source>
</evidence>
<evidence type="ECO:0000256" key="2">
    <source>
        <dbReference type="ARBA" id="ARBA00022553"/>
    </source>
</evidence>
<dbReference type="PANTHER" id="PTHR43775">
    <property type="entry name" value="FATTY ACID SYNTHASE"/>
    <property type="match status" value="1"/>
</dbReference>
<dbReference type="PROSITE" id="PS52004">
    <property type="entry name" value="KS3_2"/>
    <property type="match status" value="1"/>
</dbReference>
<dbReference type="PaxDb" id="121845-A0A3Q0JKG8"/>
<gene>
    <name evidence="7" type="primary">LOC113471986</name>
</gene>
<dbReference type="InterPro" id="IPR020841">
    <property type="entry name" value="PKS_Beta-ketoAc_synthase_dom"/>
</dbReference>
<keyword evidence="1" id="KW-0596">Phosphopantetheine</keyword>
<sequence>MPIIYFLQAVKKSKLYLRKLIISGISINKKNEEDLYYCYFNSWVAFERSLHIIMPETQISIVFAEKITNFNIKNWINILFKELQEPKLFSIMYYGNDLIRYQLNIKSIILKDFKNSYIKQGGTYLITGGTGRLGMLFSDYLINKYSTNLILSGRSKLNSIIYKKLKKFNNKAIYIQVDVSDKLKMISEINSIINNIGPIDGVLHIAGISGLTSNILEANYKNFYSVLSSKISGTIALNYALENTILKLQKNKLDFVCYFSSSSAILGDFGSCDYAMGNRFQTVYAKYLNNKNIYKKYTNKLITINWPLWNNSKFKIGNNEQTDFYFKSSKQKVLHENDGLKLFEQLLIQDKIQYLVLSGELEKLNQIINNIAPKVSENKKINNFNIEKFIENDIKNHICNILNTKKSEIYKNKNLADYGFDSISLAEFSRILSKFYSLDIMPSIFFSYSTLERLITYFIKNHNNTMIKFYRNKYPLKTESKNISILYDNKINENYENVSKKSNFILNKNTDINSEELIAIIGMSGRFPAARNINEFWKILINNKDVISEIPEKIFDWKLYYENPIKSSNKINSKWYGSIPGIDEFDPLFFEISPLEAERMDPRQRHLLQESWLALEDAGYGPNQIANQKIGMFVGVEEGSNYQDRLDQVNLTSTHNAILSARLAYFMDLKGPVMAINTACSSSLVATHIACQSLRQHECDTAISAGVNLMISPEAYIAMTSAGMLSPDGKCYVFDERANGLVPSEAVVAVVLKRLSRALSDGDPIHAIIRGSGINYDGKTNGITAPNGISQTELIKSVYKKSNLNPEDINYIITHGTGTKLGDPVEINALHDVFKNKTYNQKFCAITSNKSNIGHTFAASGLVSLINLVQSIKYKIIPASLHCEKENNYIILKNSPFYINKSNKKWNTVNEKLRIGAVSAFGMSGTNAHIVLQEYISTNFKNIKNNTFISSNPYHMVVLSAKTKISLKEKMKQILLFLRKNNTVCIENFVYTLMQGRHHFQYRCAIIISSIEEVVKIINDTLNSKEKILHTNYLKGIVSHKFTSNKIIDSYINKLFYY</sequence>
<dbReference type="Pfam" id="PF02801">
    <property type="entry name" value="Ketoacyl-synt_C"/>
    <property type="match status" value="1"/>
</dbReference>
<dbReference type="SUPFAM" id="SSF51735">
    <property type="entry name" value="NAD(P)-binding Rossmann-fold domains"/>
    <property type="match status" value="1"/>
</dbReference>
<dbReference type="InterPro" id="IPR009081">
    <property type="entry name" value="PP-bd_ACP"/>
</dbReference>
<dbReference type="InterPro" id="IPR036736">
    <property type="entry name" value="ACP-like_sf"/>
</dbReference>
<dbReference type="Pfam" id="PF08659">
    <property type="entry name" value="KR"/>
    <property type="match status" value="1"/>
</dbReference>
<dbReference type="InterPro" id="IPR057326">
    <property type="entry name" value="KR_dom"/>
</dbReference>
<dbReference type="GO" id="GO:0004312">
    <property type="term" value="F:fatty acid synthase activity"/>
    <property type="evidence" value="ECO:0007669"/>
    <property type="project" value="TreeGrafter"/>
</dbReference>
<dbReference type="Gene3D" id="3.40.50.720">
    <property type="entry name" value="NAD(P)-binding Rossmann-like Domain"/>
    <property type="match status" value="1"/>
</dbReference>
<keyword evidence="2" id="KW-0597">Phosphoprotein</keyword>
<evidence type="ECO:0000313" key="6">
    <source>
        <dbReference type="Proteomes" id="UP000079169"/>
    </source>
</evidence>
<feature type="domain" description="Ketosynthase family 3 (KS3)" evidence="5">
    <location>
        <begin position="515"/>
        <end position="934"/>
    </location>
</feature>
<dbReference type="PANTHER" id="PTHR43775:SF37">
    <property type="entry name" value="SI:DKEY-61P9.11"/>
    <property type="match status" value="1"/>
</dbReference>
<dbReference type="InterPro" id="IPR036291">
    <property type="entry name" value="NAD(P)-bd_dom_sf"/>
</dbReference>
<dbReference type="Gene3D" id="1.10.1240.100">
    <property type="match status" value="1"/>
</dbReference>
<protein>
    <submittedName>
        <fullName evidence="7">Uncharacterized protein LOC113471986</fullName>
    </submittedName>
</protein>
<proteinExistence type="predicted"/>
<dbReference type="Pfam" id="PF22621">
    <property type="entry name" value="CurL-like_PKS_C"/>
    <property type="match status" value="1"/>
</dbReference>
<dbReference type="SUPFAM" id="SSF53901">
    <property type="entry name" value="Thiolase-like"/>
    <property type="match status" value="1"/>
</dbReference>
<dbReference type="InterPro" id="IPR014031">
    <property type="entry name" value="Ketoacyl_synth_C"/>
</dbReference>
<dbReference type="InterPro" id="IPR050091">
    <property type="entry name" value="PKS_NRPS_Biosynth_Enz"/>
</dbReference>
<dbReference type="GO" id="GO:0005886">
    <property type="term" value="C:plasma membrane"/>
    <property type="evidence" value="ECO:0007669"/>
    <property type="project" value="TreeGrafter"/>
</dbReference>
<dbReference type="AlphaFoldDB" id="A0A3Q0JKG8"/>
<evidence type="ECO:0000259" key="4">
    <source>
        <dbReference type="PROSITE" id="PS50075"/>
    </source>
</evidence>